<evidence type="ECO:0000256" key="1">
    <source>
        <dbReference type="ARBA" id="ARBA00010815"/>
    </source>
</evidence>
<keyword evidence="5" id="KW-0443">Lipid metabolism</keyword>
<dbReference type="Proteomes" id="UP000011704">
    <property type="component" value="Unassembled WGS sequence"/>
</dbReference>
<comment type="caution">
    <text evidence="6">The sequence shown here is derived from an EMBL/GenBank/DDBJ whole genome shotgun (WGS) entry which is preliminary data.</text>
</comment>
<keyword evidence="3" id="KW-0808">Transferase</keyword>
<dbReference type="STRING" id="1266370.NITGR_250051"/>
<evidence type="ECO:0000256" key="2">
    <source>
        <dbReference type="ARBA" id="ARBA00022603"/>
    </source>
</evidence>
<sequence>MSFFSEEHRLAATRRILQHVGETLNARFSVRLWEGSVIPLGREVDERFFIAINGPGVLGGLLRKPTLENLLLEYVKGHLEIHGDLIDFIALLRDRQMKKNLKKLDKFFLLRQALPLLFAPAADKTVQHEYTDDAIGRDEARRDNKKFIQFHYDISNEFYALFLDEEMQYSCGYFKDAENSLDQAQQDKLEMICRKLRLQPGETLLDIGCGWGGLICYAARHYGVTAHGVTLSQRQFDFATEKIKRLGLEDRVTIELRDYSTLEGTYDKVVSVGMFEHIGIANMPAYFKKIHSLLKDRGILMNHGISRRAKASRRKALKVRPERRLLLKYIFPGSELDNIGHTADVMEIAGFEVRDIEAWREHYGLTCQHWYRRLEARREEAIGFVGVERFRMWALYLAGVSTGFRDGSMHICQVVATKRGPKGPSGLPLTRDDLYR</sequence>
<organism evidence="6 7">
    <name type="scientific">Nitrospina gracilis (strain 3/211)</name>
    <dbReference type="NCBI Taxonomy" id="1266370"/>
    <lineage>
        <taxon>Bacteria</taxon>
        <taxon>Pseudomonadati</taxon>
        <taxon>Nitrospinota/Tectimicrobiota group</taxon>
        <taxon>Nitrospinota</taxon>
        <taxon>Nitrospinia</taxon>
        <taxon>Nitrospinales</taxon>
        <taxon>Nitrospinaceae</taxon>
        <taxon>Nitrospina</taxon>
    </lineage>
</organism>
<dbReference type="OrthoDB" id="9782855at2"/>
<accession>M1YXZ4</accession>
<dbReference type="GO" id="GO:0008168">
    <property type="term" value="F:methyltransferase activity"/>
    <property type="evidence" value="ECO:0007669"/>
    <property type="project" value="UniProtKB-KW"/>
</dbReference>
<dbReference type="InParanoid" id="M1YXZ4"/>
<dbReference type="GO" id="GO:0032259">
    <property type="term" value="P:methylation"/>
    <property type="evidence" value="ECO:0007669"/>
    <property type="project" value="UniProtKB-KW"/>
</dbReference>
<evidence type="ECO:0000256" key="3">
    <source>
        <dbReference type="ARBA" id="ARBA00022679"/>
    </source>
</evidence>
<dbReference type="EMBL" id="CAQJ01000028">
    <property type="protein sequence ID" value="CCQ90138.1"/>
    <property type="molecule type" value="Genomic_DNA"/>
</dbReference>
<keyword evidence="4" id="KW-0949">S-adenosyl-L-methionine</keyword>
<name>M1YXZ4_NITG3</name>
<dbReference type="SUPFAM" id="SSF53335">
    <property type="entry name" value="S-adenosyl-L-methionine-dependent methyltransferases"/>
    <property type="match status" value="1"/>
</dbReference>
<dbReference type="Gene3D" id="3.40.50.150">
    <property type="entry name" value="Vaccinia Virus protein VP39"/>
    <property type="match status" value="1"/>
</dbReference>
<gene>
    <name evidence="6" type="ORF">NITGR_250051</name>
</gene>
<proteinExistence type="inferred from homology"/>
<dbReference type="InterPro" id="IPR003333">
    <property type="entry name" value="CMAS"/>
</dbReference>
<dbReference type="Pfam" id="PF02353">
    <property type="entry name" value="CMAS"/>
    <property type="match status" value="1"/>
</dbReference>
<keyword evidence="2" id="KW-0489">Methyltransferase</keyword>
<evidence type="ECO:0000313" key="6">
    <source>
        <dbReference type="EMBL" id="CCQ90138.1"/>
    </source>
</evidence>
<comment type="similarity">
    <text evidence="1">Belongs to the CFA/CMAS family.</text>
</comment>
<protein>
    <submittedName>
        <fullName evidence="6">Cyclopropane-fatty-acyl-phospholipid synthase</fullName>
    </submittedName>
</protein>
<evidence type="ECO:0000256" key="4">
    <source>
        <dbReference type="ARBA" id="ARBA00022691"/>
    </source>
</evidence>
<dbReference type="HOGENOM" id="CLU_026434_6_2_0"/>
<dbReference type="PANTHER" id="PTHR43667">
    <property type="entry name" value="CYCLOPROPANE-FATTY-ACYL-PHOSPHOLIPID SYNTHASE"/>
    <property type="match status" value="1"/>
</dbReference>
<dbReference type="PIRSF" id="PIRSF003085">
    <property type="entry name" value="CMAS"/>
    <property type="match status" value="1"/>
</dbReference>
<dbReference type="PANTHER" id="PTHR43667:SF1">
    <property type="entry name" value="CYCLOPROPANE-FATTY-ACYL-PHOSPHOLIPID SYNTHASE"/>
    <property type="match status" value="1"/>
</dbReference>
<dbReference type="RefSeq" id="WP_005007365.1">
    <property type="nucleotide sequence ID" value="NZ_HG422173.1"/>
</dbReference>
<dbReference type="GO" id="GO:0008610">
    <property type="term" value="P:lipid biosynthetic process"/>
    <property type="evidence" value="ECO:0007669"/>
    <property type="project" value="InterPro"/>
</dbReference>
<dbReference type="InterPro" id="IPR029063">
    <property type="entry name" value="SAM-dependent_MTases_sf"/>
</dbReference>
<dbReference type="InterPro" id="IPR050723">
    <property type="entry name" value="CFA/CMAS"/>
</dbReference>
<dbReference type="CDD" id="cd02440">
    <property type="entry name" value="AdoMet_MTases"/>
    <property type="match status" value="1"/>
</dbReference>
<dbReference type="AlphaFoldDB" id="M1YXZ4"/>
<evidence type="ECO:0000313" key="7">
    <source>
        <dbReference type="Proteomes" id="UP000011704"/>
    </source>
</evidence>
<keyword evidence="7" id="KW-1185">Reference proteome</keyword>
<dbReference type="FunCoup" id="M1YXZ4">
    <property type="interactions" value="296"/>
</dbReference>
<reference evidence="6 7" key="1">
    <citation type="journal article" date="2013" name="Front. Microbiol.">
        <title>The genome of Nitrospina gracilis illuminates the metabolism and evolution of the major marine nitrite oxidizer.</title>
        <authorList>
            <person name="Luecker S."/>
            <person name="Nowka B."/>
            <person name="Rattei T."/>
            <person name="Spieck E."/>
            <person name="and Daims H."/>
        </authorList>
    </citation>
    <scope>NUCLEOTIDE SEQUENCE [LARGE SCALE GENOMIC DNA]</scope>
    <source>
        <strain evidence="6 7">3/211</strain>
    </source>
</reference>
<evidence type="ECO:0000256" key="5">
    <source>
        <dbReference type="ARBA" id="ARBA00023098"/>
    </source>
</evidence>